<proteinExistence type="predicted"/>
<accession>A0ACB7XA54</accession>
<dbReference type="Proteomes" id="UP000828048">
    <property type="component" value="Chromosome 6"/>
</dbReference>
<name>A0ACB7XA54_9ERIC</name>
<reference evidence="1 2" key="1">
    <citation type="journal article" date="2021" name="Hortic Res">
        <title>High-quality reference genome and annotation aids understanding of berry development for evergreen blueberry (Vaccinium darrowii).</title>
        <authorList>
            <person name="Yu J."/>
            <person name="Hulse-Kemp A.M."/>
            <person name="Babiker E."/>
            <person name="Staton M."/>
        </authorList>
    </citation>
    <scope>NUCLEOTIDE SEQUENCE [LARGE SCALE GENOMIC DNA]</scope>
    <source>
        <strain evidence="2">cv. NJ 8807/NJ 8810</strain>
        <tissue evidence="1">Young leaf</tissue>
    </source>
</reference>
<sequence length="513" mass="59178">MQEDFSMKHEEQLKETRNVLREVGEDPFEGLVMIDALQRLGIDYHFEEEIGAVLHSQYVNCSMGLYPQHDLNEVSTRFRLLRQNGYNVPIDVFNNFRNKDGKFKSEINANIRGLMSLYEASQLSIEGEDILDQAAEFSAQLLNLWMTNLDHHRARVVGNTLRQPYHKSLARFLAKSYLGDYRGPNGWVKSLQPLAKIDFQMVQSTHQKEILQVSKWWRETRLSKGLKFARNQPLKWYMWPMAALTDPILSEQRVELTKPISFVYLIDDIFDVYGTIEELTLFTEVINRWDVVAAEQLPDHMKICFKALDEMTNKFAYRVNKQHGWNPMDSLRKTWASLCNAFLVEAKWLASGQLPKAEEYLKNGIITSGVHVVLVHTFFFLGHGIDKESVDLVTKIPGIMNSVATILRLSDDMGSAKDENQEGLDGSYVECYMNDHKGSSAESAREKAIHMISDEWKRLNRECLHPSPFFKTFTKACLNTARVVPLMYSYDDNRSLPILEEHMKSILDASVYL</sequence>
<evidence type="ECO:0000313" key="1">
    <source>
        <dbReference type="EMBL" id="KAH7837269.1"/>
    </source>
</evidence>
<gene>
    <name evidence="1" type="ORF">Vadar_011792</name>
</gene>
<organism evidence="1 2">
    <name type="scientific">Vaccinium darrowii</name>
    <dbReference type="NCBI Taxonomy" id="229202"/>
    <lineage>
        <taxon>Eukaryota</taxon>
        <taxon>Viridiplantae</taxon>
        <taxon>Streptophyta</taxon>
        <taxon>Embryophyta</taxon>
        <taxon>Tracheophyta</taxon>
        <taxon>Spermatophyta</taxon>
        <taxon>Magnoliopsida</taxon>
        <taxon>eudicotyledons</taxon>
        <taxon>Gunneridae</taxon>
        <taxon>Pentapetalae</taxon>
        <taxon>asterids</taxon>
        <taxon>Ericales</taxon>
        <taxon>Ericaceae</taxon>
        <taxon>Vaccinioideae</taxon>
        <taxon>Vaccinieae</taxon>
        <taxon>Vaccinium</taxon>
    </lineage>
</organism>
<dbReference type="EMBL" id="CM037156">
    <property type="protein sequence ID" value="KAH7837269.1"/>
    <property type="molecule type" value="Genomic_DNA"/>
</dbReference>
<keyword evidence="2" id="KW-1185">Reference proteome</keyword>
<comment type="caution">
    <text evidence="1">The sequence shown here is derived from an EMBL/GenBank/DDBJ whole genome shotgun (WGS) entry which is preliminary data.</text>
</comment>
<evidence type="ECO:0000313" key="2">
    <source>
        <dbReference type="Proteomes" id="UP000828048"/>
    </source>
</evidence>
<protein>
    <submittedName>
        <fullName evidence="1">Uncharacterized protein</fullName>
    </submittedName>
</protein>